<dbReference type="RefSeq" id="WP_160040812.1">
    <property type="nucleotide sequence ID" value="NZ_BORQ01000002.1"/>
</dbReference>
<protein>
    <submittedName>
        <fullName evidence="2">Acetyltransferase</fullName>
    </submittedName>
</protein>
<accession>A0A920C927</accession>
<evidence type="ECO:0000313" key="2">
    <source>
        <dbReference type="EMBL" id="GIO30595.1"/>
    </source>
</evidence>
<reference evidence="2" key="1">
    <citation type="submission" date="2021-03" db="EMBL/GenBank/DDBJ databases">
        <title>Antimicrobial resistance genes in bacteria isolated from Japanese honey, and their potential for conferring macrolide and lincosamide resistance in the American foulbrood pathogen Paenibacillus larvae.</title>
        <authorList>
            <person name="Okamoto M."/>
            <person name="Kumagai M."/>
            <person name="Kanamori H."/>
            <person name="Takamatsu D."/>
        </authorList>
    </citation>
    <scope>NUCLEOTIDE SEQUENCE</scope>
    <source>
        <strain evidence="2">J2TS6</strain>
    </source>
</reference>
<dbReference type="GO" id="GO:0004343">
    <property type="term" value="F:glucosamine 6-phosphate N-acetyltransferase activity"/>
    <property type="evidence" value="ECO:0007669"/>
    <property type="project" value="TreeGrafter"/>
</dbReference>
<dbReference type="Pfam" id="PF13673">
    <property type="entry name" value="Acetyltransf_10"/>
    <property type="match status" value="1"/>
</dbReference>
<dbReference type="EMBL" id="BORQ01000002">
    <property type="protein sequence ID" value="GIO30595.1"/>
    <property type="molecule type" value="Genomic_DNA"/>
</dbReference>
<dbReference type="PANTHER" id="PTHR13355">
    <property type="entry name" value="GLUCOSAMINE 6-PHOSPHATE N-ACETYLTRANSFERASE"/>
    <property type="match status" value="1"/>
</dbReference>
<dbReference type="Gene3D" id="3.40.630.30">
    <property type="match status" value="1"/>
</dbReference>
<evidence type="ECO:0000313" key="3">
    <source>
        <dbReference type="Proteomes" id="UP000679779"/>
    </source>
</evidence>
<sequence length="148" mass="16745">MAAEIITVTTPEQLQQALDIRKKVFVEEQLVPLDLEIDEHDTISEDAHHILVQNEDGGYVATGRLIYYNNDTAKMQRIAVLKEHRQGGYGRILLMALENRARELGLAYSILDAQCQAEGFYAKQGYETISKEPFDDAGIPHVRMKKSL</sequence>
<dbReference type="AlphaFoldDB" id="A0A920C927"/>
<evidence type="ECO:0000259" key="1">
    <source>
        <dbReference type="PROSITE" id="PS51186"/>
    </source>
</evidence>
<dbReference type="SUPFAM" id="SSF55729">
    <property type="entry name" value="Acyl-CoA N-acyltransferases (Nat)"/>
    <property type="match status" value="1"/>
</dbReference>
<gene>
    <name evidence="2" type="ORF">J2TS6_17360</name>
</gene>
<dbReference type="Proteomes" id="UP000679779">
    <property type="component" value="Unassembled WGS sequence"/>
</dbReference>
<dbReference type="InterPro" id="IPR039143">
    <property type="entry name" value="GNPNAT1-like"/>
</dbReference>
<name>A0A920C927_9BACL</name>
<proteinExistence type="predicted"/>
<dbReference type="PANTHER" id="PTHR13355:SF11">
    <property type="entry name" value="GLUCOSAMINE 6-PHOSPHATE N-ACETYLTRANSFERASE"/>
    <property type="match status" value="1"/>
</dbReference>
<dbReference type="PROSITE" id="PS51186">
    <property type="entry name" value="GNAT"/>
    <property type="match status" value="1"/>
</dbReference>
<keyword evidence="3" id="KW-1185">Reference proteome</keyword>
<dbReference type="CDD" id="cd04301">
    <property type="entry name" value="NAT_SF"/>
    <property type="match status" value="1"/>
</dbReference>
<feature type="domain" description="N-acetyltransferase" evidence="1">
    <location>
        <begin position="4"/>
        <end position="148"/>
    </location>
</feature>
<comment type="caution">
    <text evidence="2">The sequence shown here is derived from an EMBL/GenBank/DDBJ whole genome shotgun (WGS) entry which is preliminary data.</text>
</comment>
<dbReference type="InterPro" id="IPR000182">
    <property type="entry name" value="GNAT_dom"/>
</dbReference>
<organism evidence="2 3">
    <name type="scientific">Paenibacillus albilobatus</name>
    <dbReference type="NCBI Taxonomy" id="2716884"/>
    <lineage>
        <taxon>Bacteria</taxon>
        <taxon>Bacillati</taxon>
        <taxon>Bacillota</taxon>
        <taxon>Bacilli</taxon>
        <taxon>Bacillales</taxon>
        <taxon>Paenibacillaceae</taxon>
        <taxon>Paenibacillus</taxon>
    </lineage>
</organism>
<dbReference type="InterPro" id="IPR016181">
    <property type="entry name" value="Acyl_CoA_acyltransferase"/>
</dbReference>